<evidence type="ECO:0000313" key="1">
    <source>
        <dbReference type="EMBL" id="WXB18246.1"/>
    </source>
</evidence>
<evidence type="ECO:0000313" key="2">
    <source>
        <dbReference type="Proteomes" id="UP001370348"/>
    </source>
</evidence>
<dbReference type="InterPro" id="IPR011745">
    <property type="entry name" value="RNA_pol_sigma70_MYXXA"/>
</dbReference>
<dbReference type="Proteomes" id="UP001370348">
    <property type="component" value="Chromosome"/>
</dbReference>
<dbReference type="EMBL" id="CP089984">
    <property type="protein sequence ID" value="WXB18246.1"/>
    <property type="molecule type" value="Genomic_DNA"/>
</dbReference>
<gene>
    <name evidence="1" type="ORF">LZC94_13400</name>
</gene>
<dbReference type="RefSeq" id="WP_394827888.1">
    <property type="nucleotide sequence ID" value="NZ_CP089984.1"/>
</dbReference>
<dbReference type="InterPro" id="IPR013324">
    <property type="entry name" value="RNA_pol_sigma_r3/r4-like"/>
</dbReference>
<name>A0ABZ2M6X3_9BACT</name>
<protein>
    <submittedName>
        <fullName evidence="1">Uncharacterized protein</fullName>
    </submittedName>
</protein>
<dbReference type="NCBIfam" id="TIGR03001">
    <property type="entry name" value="Sig-70_gmx1"/>
    <property type="match status" value="1"/>
</dbReference>
<sequence>MLPERPLSAAFLGAAAEPLRAELGSAPWTLEALEKTLGDLVREAQKAYPTIALGAESFVAYVAPRVRSEVELRQLRAGDVYLACALVARERSALQIWESQLVPSLDPALAKMRLAPERVLEVKQLLRAQLLVGEGSSPPRITSFTGHGDLHGWLRVTAVRAALKLLRREKREVLVDGDTVLADRTSGDDPELSYIKEVYRAQFKSAFQFALDSLSDREKNLLRQNIVDGLGIDDLAGLYRAHRATVARWLAAARETLLRRARERFMQHARIGSAECNSILRMVHSQLDGTIRRRLQSA</sequence>
<proteinExistence type="predicted"/>
<dbReference type="SUPFAM" id="SSF88659">
    <property type="entry name" value="Sigma3 and sigma4 domains of RNA polymerase sigma factors"/>
    <property type="match status" value="1"/>
</dbReference>
<organism evidence="1 2">
    <name type="scientific">Pendulispora albinea</name>
    <dbReference type="NCBI Taxonomy" id="2741071"/>
    <lineage>
        <taxon>Bacteria</taxon>
        <taxon>Pseudomonadati</taxon>
        <taxon>Myxococcota</taxon>
        <taxon>Myxococcia</taxon>
        <taxon>Myxococcales</taxon>
        <taxon>Sorangiineae</taxon>
        <taxon>Pendulisporaceae</taxon>
        <taxon>Pendulispora</taxon>
    </lineage>
</organism>
<accession>A0ABZ2M6X3</accession>
<keyword evidence="2" id="KW-1185">Reference proteome</keyword>
<reference evidence="1 2" key="1">
    <citation type="submission" date="2021-12" db="EMBL/GenBank/DDBJ databases">
        <title>Discovery of the Pendulisporaceae a myxobacterial family with distinct sporulation behavior and unique specialized metabolism.</title>
        <authorList>
            <person name="Garcia R."/>
            <person name="Popoff A."/>
            <person name="Bader C.D."/>
            <person name="Loehr J."/>
            <person name="Walesch S."/>
            <person name="Walt C."/>
            <person name="Boldt J."/>
            <person name="Bunk B."/>
            <person name="Haeckl F.J.F.P.J."/>
            <person name="Gunesch A.P."/>
            <person name="Birkelbach J."/>
            <person name="Nuebel U."/>
            <person name="Pietschmann T."/>
            <person name="Bach T."/>
            <person name="Mueller R."/>
        </authorList>
    </citation>
    <scope>NUCLEOTIDE SEQUENCE [LARGE SCALE GENOMIC DNA]</scope>
    <source>
        <strain evidence="1 2">MSr11954</strain>
    </source>
</reference>